<keyword evidence="1" id="KW-1015">Disulfide bond</keyword>
<protein>
    <recommendedName>
        <fullName evidence="4">Sushi domain-containing protein</fullName>
    </recommendedName>
</protein>
<proteinExistence type="predicted"/>
<organism evidence="5 6">
    <name type="scientific">Trichostrongylus colubriformis</name>
    <name type="common">Black scour worm</name>
    <dbReference type="NCBI Taxonomy" id="6319"/>
    <lineage>
        <taxon>Eukaryota</taxon>
        <taxon>Metazoa</taxon>
        <taxon>Ecdysozoa</taxon>
        <taxon>Nematoda</taxon>
        <taxon>Chromadorea</taxon>
        <taxon>Rhabditida</taxon>
        <taxon>Rhabditina</taxon>
        <taxon>Rhabditomorpha</taxon>
        <taxon>Strongyloidea</taxon>
        <taxon>Trichostrongylidae</taxon>
        <taxon>Trichostrongylus</taxon>
    </lineage>
</organism>
<evidence type="ECO:0000256" key="3">
    <source>
        <dbReference type="SAM" id="SignalP"/>
    </source>
</evidence>
<comment type="caution">
    <text evidence="5">The sequence shown here is derived from an EMBL/GenBank/DDBJ whole genome shotgun (WGS) entry which is preliminary data.</text>
</comment>
<name>A0AAN8FR50_TRICO</name>
<accession>A0AAN8FR50</accession>
<evidence type="ECO:0000256" key="2">
    <source>
        <dbReference type="PROSITE-ProRule" id="PRU00302"/>
    </source>
</evidence>
<evidence type="ECO:0000256" key="1">
    <source>
        <dbReference type="ARBA" id="ARBA00023157"/>
    </source>
</evidence>
<dbReference type="EMBL" id="WIXE01007359">
    <property type="protein sequence ID" value="KAK5980480.1"/>
    <property type="molecule type" value="Genomic_DNA"/>
</dbReference>
<comment type="caution">
    <text evidence="2">Lacks conserved residue(s) required for the propagation of feature annotation.</text>
</comment>
<dbReference type="Proteomes" id="UP001331761">
    <property type="component" value="Unassembled WGS sequence"/>
</dbReference>
<sequence length="261" mass="29120">MRAFVVLLCSSLQVLSGSASYPYNWSIGDVNLTCNLGDPGWKQAGMSCIFPFLARNQSWHDANRMCRSHMKDSEVIFCPLPVIHNGYALEVTSSSKENLYHNGTALYYGCDFGRLPGNISTSICINGEWTPMPSCRDQTCPVVEKTYFGATLNGNPSLQPLSHAKYLAPVWSLPTNPFRVCAMDEHGTSYRWWDFNFAFKVPICRSYPVQYGHFEKEFYEDGEDAVVICSVGFTVSTVPRCSKATWSSYNSTCIGGGIIRT</sequence>
<dbReference type="SMART" id="SM00032">
    <property type="entry name" value="CCP"/>
    <property type="match status" value="2"/>
</dbReference>
<evidence type="ECO:0000313" key="5">
    <source>
        <dbReference type="EMBL" id="KAK5980480.1"/>
    </source>
</evidence>
<keyword evidence="2" id="KW-0768">Sushi</keyword>
<dbReference type="InterPro" id="IPR000436">
    <property type="entry name" value="Sushi_SCR_CCP_dom"/>
</dbReference>
<feature type="signal peptide" evidence="3">
    <location>
        <begin position="1"/>
        <end position="19"/>
    </location>
</feature>
<dbReference type="PROSITE" id="PS50923">
    <property type="entry name" value="SUSHI"/>
    <property type="match status" value="1"/>
</dbReference>
<keyword evidence="6" id="KW-1185">Reference proteome</keyword>
<dbReference type="SUPFAM" id="SSF57535">
    <property type="entry name" value="Complement control module/SCR domain"/>
    <property type="match status" value="1"/>
</dbReference>
<reference evidence="5 6" key="1">
    <citation type="submission" date="2019-10" db="EMBL/GenBank/DDBJ databases">
        <title>Assembly and Annotation for the nematode Trichostrongylus colubriformis.</title>
        <authorList>
            <person name="Martin J."/>
        </authorList>
    </citation>
    <scope>NUCLEOTIDE SEQUENCE [LARGE SCALE GENOMIC DNA]</scope>
    <source>
        <strain evidence="5">G859</strain>
        <tissue evidence="5">Whole worm</tissue>
    </source>
</reference>
<dbReference type="InterPro" id="IPR035976">
    <property type="entry name" value="Sushi/SCR/CCP_sf"/>
</dbReference>
<dbReference type="AlphaFoldDB" id="A0AAN8FR50"/>
<feature type="domain" description="Sushi" evidence="4">
    <location>
        <begin position="76"/>
        <end position="137"/>
    </location>
</feature>
<dbReference type="Gene3D" id="2.10.70.10">
    <property type="entry name" value="Complement Module, domain 1"/>
    <property type="match status" value="1"/>
</dbReference>
<keyword evidence="3" id="KW-0732">Signal</keyword>
<gene>
    <name evidence="5" type="ORF">GCK32_012911</name>
</gene>
<evidence type="ECO:0000259" key="4">
    <source>
        <dbReference type="PROSITE" id="PS50923"/>
    </source>
</evidence>
<evidence type="ECO:0000313" key="6">
    <source>
        <dbReference type="Proteomes" id="UP001331761"/>
    </source>
</evidence>
<feature type="chain" id="PRO_5042924007" description="Sushi domain-containing protein" evidence="3">
    <location>
        <begin position="20"/>
        <end position="261"/>
    </location>
</feature>